<dbReference type="GO" id="GO:0005956">
    <property type="term" value="C:protein kinase CK2 complex"/>
    <property type="evidence" value="ECO:0007669"/>
    <property type="project" value="UniProtKB-UniRule"/>
</dbReference>
<feature type="compositionally biased region" description="Low complexity" evidence="4">
    <location>
        <begin position="197"/>
        <end position="224"/>
    </location>
</feature>
<feature type="compositionally biased region" description="Low complexity" evidence="4">
    <location>
        <begin position="275"/>
        <end position="314"/>
    </location>
</feature>
<dbReference type="Gene3D" id="1.10.1820.10">
    <property type="entry name" value="protein kinase ck2 holoenzyme, chain C, domain 1"/>
    <property type="match status" value="1"/>
</dbReference>
<dbReference type="InterPro" id="IPR016149">
    <property type="entry name" value="Casein_kin_II_reg-sub_N"/>
</dbReference>
<dbReference type="GO" id="GO:0034456">
    <property type="term" value="C:UTP-C complex"/>
    <property type="evidence" value="ECO:0007669"/>
    <property type="project" value="TreeGrafter"/>
</dbReference>
<dbReference type="AlphaFoldDB" id="A0A316UF20"/>
<dbReference type="SUPFAM" id="SSF57798">
    <property type="entry name" value="Casein kinase II beta subunit"/>
    <property type="match status" value="1"/>
</dbReference>
<evidence type="ECO:0000256" key="2">
    <source>
        <dbReference type="ARBA" id="ARBA00045899"/>
    </source>
</evidence>
<sequence>MMDDLSSASSYATSTWVSWFLSAKGNEYFCEVDEDYILDRFNLTGLNAEVQHYPQALDLVTDAMEEEMDQETRDHIEAQGRLLYGLVHARYIITSRGLAKMLEKYKRSDFGRCPRVLCYSQPLLPLGLSDLPFQKAVKLFCPRCEDIYSPKSSRHGTIDGAFFGSSFPHLLFMVYPHMLPSKSPSSQSPFLLPPPSNHSNQQQQQHGAAAGPSGARSAPRSRSGTGEGGGGVLAVEEDGGEASPMSVDQRSQGSASAERNNGSNMVLSPAGSSMGPAAGTASGQQAAGGVLPSPSQHSNQPSSGSAAASSAMSGPPIHKGVERYKPRIFGFPVHEVAVLHRWQERVAEQMQVNVGAGLTSTSGGGGGVSSNGNGGGQQAAQQRGVSGGVGPHQDVPVAGRR</sequence>
<feature type="region of interest" description="Disordered" evidence="4">
    <location>
        <begin position="183"/>
        <end position="319"/>
    </location>
</feature>
<dbReference type="PANTHER" id="PTHR11740:SF39">
    <property type="entry name" value="CASEIN KINASE II SUBUNIT BETA"/>
    <property type="match status" value="1"/>
</dbReference>
<evidence type="ECO:0000256" key="3">
    <source>
        <dbReference type="RuleBase" id="RU361268"/>
    </source>
</evidence>
<dbReference type="PROSITE" id="PS01101">
    <property type="entry name" value="CK2_BETA"/>
    <property type="match status" value="1"/>
</dbReference>
<dbReference type="InterPro" id="IPR000704">
    <property type="entry name" value="Casein_kinase_II_reg-sub"/>
</dbReference>
<dbReference type="Gene3D" id="2.20.25.20">
    <property type="match status" value="1"/>
</dbReference>
<dbReference type="FunFam" id="2.20.25.20:FF:000002">
    <property type="entry name" value="Casein kinase II subunit beta"/>
    <property type="match status" value="1"/>
</dbReference>
<dbReference type="PRINTS" id="PR00472">
    <property type="entry name" value="CASNKINASEII"/>
</dbReference>
<dbReference type="GO" id="GO:0006359">
    <property type="term" value="P:regulation of transcription by RNA polymerase III"/>
    <property type="evidence" value="ECO:0007669"/>
    <property type="project" value="TreeGrafter"/>
</dbReference>
<feature type="region of interest" description="Disordered" evidence="4">
    <location>
        <begin position="356"/>
        <end position="401"/>
    </location>
</feature>
<reference evidence="5 6" key="1">
    <citation type="journal article" date="2018" name="Mol. Biol. Evol.">
        <title>Broad Genomic Sampling Reveals a Smut Pathogenic Ancestry of the Fungal Clade Ustilaginomycotina.</title>
        <authorList>
            <person name="Kijpornyongpan T."/>
            <person name="Mondo S.J."/>
            <person name="Barry K."/>
            <person name="Sandor L."/>
            <person name="Lee J."/>
            <person name="Lipzen A."/>
            <person name="Pangilinan J."/>
            <person name="LaButti K."/>
            <person name="Hainaut M."/>
            <person name="Henrissat B."/>
            <person name="Grigoriev I.V."/>
            <person name="Spatafora J.W."/>
            <person name="Aime M.C."/>
        </authorList>
    </citation>
    <scope>NUCLEOTIDE SEQUENCE [LARGE SCALE GENOMIC DNA]</scope>
    <source>
        <strain evidence="5 6">MCA 4718</strain>
    </source>
</reference>
<dbReference type="PANTHER" id="PTHR11740">
    <property type="entry name" value="CASEIN KINASE II SUBUNIT BETA"/>
    <property type="match status" value="1"/>
</dbReference>
<name>A0A316UF20_9BASI</name>
<dbReference type="EMBL" id="KZ819321">
    <property type="protein sequence ID" value="PWN23907.1"/>
    <property type="molecule type" value="Genomic_DNA"/>
</dbReference>
<keyword evidence="6" id="KW-1185">Reference proteome</keyword>
<comment type="function">
    <text evidence="2 3">Regulatory subunit of casein kinase II/CK2. As part of the kinase complex regulates the basal catalytic activity of the alpha subunit a constitutively active serine/threonine-protein kinase that phosphorylates a large number of substrates containing acidic residues C-terminal to the phosphorylated serine or threonine.</text>
</comment>
<dbReference type="GO" id="GO:0005737">
    <property type="term" value="C:cytoplasm"/>
    <property type="evidence" value="ECO:0007669"/>
    <property type="project" value="TreeGrafter"/>
</dbReference>
<accession>A0A316UF20</accession>
<dbReference type="GeneID" id="37015506"/>
<comment type="subunit">
    <text evidence="3">Tetramer of two alpha and two beta subunits.</text>
</comment>
<dbReference type="OrthoDB" id="3971593at2759"/>
<evidence type="ECO:0000256" key="1">
    <source>
        <dbReference type="ARBA" id="ARBA00006941"/>
    </source>
</evidence>
<comment type="similarity">
    <text evidence="1 3">Belongs to the casein kinase 2 subunit beta family.</text>
</comment>
<dbReference type="GO" id="GO:0019887">
    <property type="term" value="F:protein kinase regulator activity"/>
    <property type="evidence" value="ECO:0007669"/>
    <property type="project" value="InterPro"/>
</dbReference>
<feature type="compositionally biased region" description="Polar residues" evidence="4">
    <location>
        <begin position="246"/>
        <end position="266"/>
    </location>
</feature>
<dbReference type="FunFam" id="1.10.1820.10:FF:000003">
    <property type="entry name" value="Casein kinase II subunit beta"/>
    <property type="match status" value="1"/>
</dbReference>
<evidence type="ECO:0000313" key="6">
    <source>
        <dbReference type="Proteomes" id="UP000245942"/>
    </source>
</evidence>
<dbReference type="SMART" id="SM01085">
    <property type="entry name" value="CK_II_beta"/>
    <property type="match status" value="1"/>
</dbReference>
<dbReference type="Pfam" id="PF01214">
    <property type="entry name" value="CK_II_beta"/>
    <property type="match status" value="1"/>
</dbReference>
<organism evidence="5 6">
    <name type="scientific">Pseudomicrostroma glucosiphilum</name>
    <dbReference type="NCBI Taxonomy" id="1684307"/>
    <lineage>
        <taxon>Eukaryota</taxon>
        <taxon>Fungi</taxon>
        <taxon>Dikarya</taxon>
        <taxon>Basidiomycota</taxon>
        <taxon>Ustilaginomycotina</taxon>
        <taxon>Exobasidiomycetes</taxon>
        <taxon>Microstromatales</taxon>
        <taxon>Microstromatales incertae sedis</taxon>
        <taxon>Pseudomicrostroma</taxon>
    </lineage>
</organism>
<protein>
    <recommendedName>
        <fullName evidence="3">Casein kinase II subunit beta</fullName>
        <shortName evidence="3">CK II beta</shortName>
    </recommendedName>
</protein>
<evidence type="ECO:0000256" key="4">
    <source>
        <dbReference type="SAM" id="MobiDB-lite"/>
    </source>
</evidence>
<dbReference type="RefSeq" id="XP_025351067.1">
    <property type="nucleotide sequence ID" value="XM_025493772.1"/>
</dbReference>
<proteinExistence type="inferred from homology"/>
<dbReference type="InterPro" id="IPR035991">
    <property type="entry name" value="Casein_kinase_II_beta-like"/>
</dbReference>
<feature type="compositionally biased region" description="Gly residues" evidence="4">
    <location>
        <begin position="362"/>
        <end position="377"/>
    </location>
</feature>
<dbReference type="Proteomes" id="UP000245942">
    <property type="component" value="Unassembled WGS sequence"/>
</dbReference>
<dbReference type="STRING" id="1684307.A0A316UF20"/>
<evidence type="ECO:0000313" key="5">
    <source>
        <dbReference type="EMBL" id="PWN23907.1"/>
    </source>
</evidence>
<gene>
    <name evidence="5" type="ORF">BCV69DRAFT_291846</name>
</gene>